<dbReference type="EMBL" id="CACRXK020017726">
    <property type="protein sequence ID" value="CAB4031560.1"/>
    <property type="molecule type" value="Genomic_DNA"/>
</dbReference>
<evidence type="ECO:0000256" key="2">
    <source>
        <dbReference type="ARBA" id="ARBA00004569"/>
    </source>
</evidence>
<comment type="similarity">
    <text evidence="18">Belongs to the THEM4/THEM5 thioesterase family.</text>
</comment>
<feature type="domain" description="Thioesterase" evidence="27">
    <location>
        <begin position="87"/>
        <end position="152"/>
    </location>
</feature>
<evidence type="ECO:0000256" key="5">
    <source>
        <dbReference type="ARBA" id="ARBA00022475"/>
    </source>
</evidence>
<evidence type="ECO:0000256" key="6">
    <source>
        <dbReference type="ARBA" id="ARBA00022490"/>
    </source>
</evidence>
<evidence type="ECO:0000256" key="21">
    <source>
        <dbReference type="ARBA" id="ARBA00043210"/>
    </source>
</evidence>
<evidence type="ECO:0000256" key="8">
    <source>
        <dbReference type="ARBA" id="ARBA00022792"/>
    </source>
</evidence>
<dbReference type="AlphaFoldDB" id="A0A6S7JQV7"/>
<evidence type="ECO:0000256" key="14">
    <source>
        <dbReference type="ARBA" id="ARBA00023136"/>
    </source>
</evidence>
<dbReference type="PANTHER" id="PTHR12418">
    <property type="entry name" value="ACYL-COENZYME A THIOESTERASE THEM4"/>
    <property type="match status" value="1"/>
</dbReference>
<evidence type="ECO:0000256" key="13">
    <source>
        <dbReference type="ARBA" id="ARBA00023128"/>
    </source>
</evidence>
<dbReference type="Proteomes" id="UP001152795">
    <property type="component" value="Unassembled WGS sequence"/>
</dbReference>
<evidence type="ECO:0000256" key="20">
    <source>
        <dbReference type="ARBA" id="ARBA00040123"/>
    </source>
</evidence>
<reference evidence="28" key="1">
    <citation type="submission" date="2020-04" db="EMBL/GenBank/DDBJ databases">
        <authorList>
            <person name="Alioto T."/>
            <person name="Alioto T."/>
            <person name="Gomez Garrido J."/>
        </authorList>
    </citation>
    <scope>NUCLEOTIDE SEQUENCE</scope>
    <source>
        <strain evidence="28">A484AB</strain>
    </source>
</reference>
<evidence type="ECO:0000313" key="28">
    <source>
        <dbReference type="EMBL" id="CAB4031560.1"/>
    </source>
</evidence>
<dbReference type="GO" id="GO:0006631">
    <property type="term" value="P:fatty acid metabolic process"/>
    <property type="evidence" value="ECO:0007669"/>
    <property type="project" value="UniProtKB-KW"/>
</dbReference>
<keyword evidence="12" id="KW-0443">Lipid metabolism</keyword>
<dbReference type="Pfam" id="PF03061">
    <property type="entry name" value="4HBT"/>
    <property type="match status" value="1"/>
</dbReference>
<evidence type="ECO:0000256" key="15">
    <source>
        <dbReference type="ARBA" id="ARBA00023273"/>
    </source>
</evidence>
<evidence type="ECO:0000256" key="3">
    <source>
        <dbReference type="ARBA" id="ARBA00004632"/>
    </source>
</evidence>
<keyword evidence="7" id="KW-0053">Apoptosis</keyword>
<proteinExistence type="inferred from homology"/>
<dbReference type="GO" id="GO:0006915">
    <property type="term" value="P:apoptotic process"/>
    <property type="evidence" value="ECO:0007669"/>
    <property type="project" value="UniProtKB-KW"/>
</dbReference>
<dbReference type="CDD" id="cd03443">
    <property type="entry name" value="PaaI_thioesterase"/>
    <property type="match status" value="1"/>
</dbReference>
<evidence type="ECO:0000256" key="19">
    <source>
        <dbReference type="ARBA" id="ARBA00038848"/>
    </source>
</evidence>
<name>A0A6S7JQV7_PARCT</name>
<comment type="catalytic activity">
    <reaction evidence="22">
        <text>octanoyl-CoA + H2O = octanoate + CoA + H(+)</text>
        <dbReference type="Rhea" id="RHEA:30143"/>
        <dbReference type="ChEBI" id="CHEBI:15377"/>
        <dbReference type="ChEBI" id="CHEBI:15378"/>
        <dbReference type="ChEBI" id="CHEBI:25646"/>
        <dbReference type="ChEBI" id="CHEBI:57287"/>
        <dbReference type="ChEBI" id="CHEBI:57386"/>
    </reaction>
    <physiologicalReaction direction="left-to-right" evidence="22">
        <dbReference type="Rhea" id="RHEA:30144"/>
    </physiologicalReaction>
</comment>
<comment type="catalytic activity">
    <reaction evidence="23">
        <text>hexadecanoyl-CoA + H2O = hexadecanoate + CoA + H(+)</text>
        <dbReference type="Rhea" id="RHEA:16645"/>
        <dbReference type="ChEBI" id="CHEBI:7896"/>
        <dbReference type="ChEBI" id="CHEBI:15377"/>
        <dbReference type="ChEBI" id="CHEBI:15378"/>
        <dbReference type="ChEBI" id="CHEBI:57287"/>
        <dbReference type="ChEBI" id="CHEBI:57379"/>
        <dbReference type="EC" id="3.1.2.2"/>
    </reaction>
    <physiologicalReaction direction="left-to-right" evidence="23">
        <dbReference type="Rhea" id="RHEA:16646"/>
    </physiologicalReaction>
</comment>
<dbReference type="SUPFAM" id="SSF54637">
    <property type="entry name" value="Thioesterase/thiol ester dehydrase-isomerase"/>
    <property type="match status" value="1"/>
</dbReference>
<dbReference type="EC" id="3.1.2.2" evidence="19"/>
<keyword evidence="15" id="KW-0966">Cell projection</keyword>
<comment type="catalytic activity">
    <reaction evidence="16">
        <text>(5Z,8Z,11Z,14Z)-eicosatetraenoyl-CoA + H2O = (5Z,8Z,11Z,14Z)-eicosatetraenoate + CoA + H(+)</text>
        <dbReference type="Rhea" id="RHEA:40151"/>
        <dbReference type="ChEBI" id="CHEBI:15377"/>
        <dbReference type="ChEBI" id="CHEBI:15378"/>
        <dbReference type="ChEBI" id="CHEBI:32395"/>
        <dbReference type="ChEBI" id="CHEBI:57287"/>
        <dbReference type="ChEBI" id="CHEBI:57368"/>
    </reaction>
    <physiologicalReaction direction="left-to-right" evidence="16">
        <dbReference type="Rhea" id="RHEA:40152"/>
    </physiologicalReaction>
</comment>
<evidence type="ECO:0000256" key="1">
    <source>
        <dbReference type="ARBA" id="ARBA00004496"/>
    </source>
</evidence>
<keyword evidence="29" id="KW-1185">Reference proteome</keyword>
<comment type="catalytic activity">
    <reaction evidence="25">
        <text>dodecanoyl-CoA + H2O = dodecanoate + CoA + H(+)</text>
        <dbReference type="Rhea" id="RHEA:30135"/>
        <dbReference type="ChEBI" id="CHEBI:15377"/>
        <dbReference type="ChEBI" id="CHEBI:15378"/>
        <dbReference type="ChEBI" id="CHEBI:18262"/>
        <dbReference type="ChEBI" id="CHEBI:57287"/>
        <dbReference type="ChEBI" id="CHEBI:57375"/>
    </reaction>
    <physiologicalReaction direction="left-to-right" evidence="25">
        <dbReference type="Rhea" id="RHEA:30136"/>
    </physiologicalReaction>
</comment>
<evidence type="ECO:0000256" key="26">
    <source>
        <dbReference type="ARBA" id="ARBA00048180"/>
    </source>
</evidence>
<evidence type="ECO:0000256" key="17">
    <source>
        <dbReference type="ARBA" id="ARBA00037002"/>
    </source>
</evidence>
<dbReference type="GO" id="GO:0016787">
    <property type="term" value="F:hydrolase activity"/>
    <property type="evidence" value="ECO:0007669"/>
    <property type="project" value="UniProtKB-KW"/>
</dbReference>
<evidence type="ECO:0000256" key="10">
    <source>
        <dbReference type="ARBA" id="ARBA00022832"/>
    </source>
</evidence>
<dbReference type="PANTHER" id="PTHR12418:SF19">
    <property type="entry name" value="ACYL-COENZYME A THIOESTERASE THEM4"/>
    <property type="match status" value="1"/>
</dbReference>
<organism evidence="28 29">
    <name type="scientific">Paramuricea clavata</name>
    <name type="common">Red gorgonian</name>
    <name type="synonym">Violescent sea-whip</name>
    <dbReference type="NCBI Taxonomy" id="317549"/>
    <lineage>
        <taxon>Eukaryota</taxon>
        <taxon>Metazoa</taxon>
        <taxon>Cnidaria</taxon>
        <taxon>Anthozoa</taxon>
        <taxon>Octocorallia</taxon>
        <taxon>Malacalcyonacea</taxon>
        <taxon>Plexauridae</taxon>
        <taxon>Paramuricea</taxon>
    </lineage>
</organism>
<keyword evidence="11" id="KW-0809">Transit peptide</keyword>
<dbReference type="InterPro" id="IPR052365">
    <property type="entry name" value="THEM4/THEM5_acyl-CoA_thioest"/>
</dbReference>
<comment type="catalytic activity">
    <reaction evidence="17">
        <text>(9Z)-octadecenoyl-CoA + H2O = (9Z)-octadecenoate + CoA + H(+)</text>
        <dbReference type="Rhea" id="RHEA:40139"/>
        <dbReference type="ChEBI" id="CHEBI:15377"/>
        <dbReference type="ChEBI" id="CHEBI:15378"/>
        <dbReference type="ChEBI" id="CHEBI:30823"/>
        <dbReference type="ChEBI" id="CHEBI:57287"/>
        <dbReference type="ChEBI" id="CHEBI:57387"/>
    </reaction>
    <physiologicalReaction direction="left-to-right" evidence="17">
        <dbReference type="Rhea" id="RHEA:40140"/>
    </physiologicalReaction>
</comment>
<evidence type="ECO:0000256" key="16">
    <source>
        <dbReference type="ARBA" id="ARBA00035852"/>
    </source>
</evidence>
<dbReference type="InterPro" id="IPR029069">
    <property type="entry name" value="HotDog_dom_sf"/>
</dbReference>
<comment type="subcellular location">
    <subcellularLocation>
        <location evidence="3">Cell projection</location>
        <location evidence="3">Ruffle membrane</location>
    </subcellularLocation>
    <subcellularLocation>
        <location evidence="1">Cytoplasm</location>
    </subcellularLocation>
    <subcellularLocation>
        <location evidence="4">Mitochondrion inner membrane</location>
        <topology evidence="4">Peripheral membrane protein</topology>
    </subcellularLocation>
    <subcellularLocation>
        <location evidence="2">Mitochondrion intermembrane space</location>
    </subcellularLocation>
</comment>
<gene>
    <name evidence="28" type="ORF">PACLA_8A004808</name>
</gene>
<sequence length="174" mass="19003">MEDGALQFDKCSKEFVALFNQLSKMGSDWSVISIKDPRISRPSDGSRSFINAVEPEKLFQYVFFENTKLQCVKAVVQFGLYTRGPVGHVHGGAIATILDIAMAQCAGNGSVTVNLNIEYKRAVPLNTTTLVEAKIDKIEGRKMFLSAAVKSVDSCQIYSTATSIFVIPKSKASL</sequence>
<comment type="caution">
    <text evidence="28">The sequence shown here is derived from an EMBL/GenBank/DDBJ whole genome shotgun (WGS) entry which is preliminary data.</text>
</comment>
<keyword evidence="6" id="KW-0963">Cytoplasm</keyword>
<accession>A0A6S7JQV7</accession>
<keyword evidence="8" id="KW-0999">Mitochondrion inner membrane</keyword>
<comment type="catalytic activity">
    <reaction evidence="24">
        <text>decanoyl-CoA + H2O = decanoate + CoA + H(+)</text>
        <dbReference type="Rhea" id="RHEA:40059"/>
        <dbReference type="ChEBI" id="CHEBI:15377"/>
        <dbReference type="ChEBI" id="CHEBI:15378"/>
        <dbReference type="ChEBI" id="CHEBI:27689"/>
        <dbReference type="ChEBI" id="CHEBI:57287"/>
        <dbReference type="ChEBI" id="CHEBI:61430"/>
    </reaction>
    <physiologicalReaction direction="left-to-right" evidence="24">
        <dbReference type="Rhea" id="RHEA:40060"/>
    </physiologicalReaction>
</comment>
<dbReference type="InterPro" id="IPR006683">
    <property type="entry name" value="Thioestr_dom"/>
</dbReference>
<evidence type="ECO:0000259" key="27">
    <source>
        <dbReference type="Pfam" id="PF03061"/>
    </source>
</evidence>
<dbReference type="Gene3D" id="3.10.129.10">
    <property type="entry name" value="Hotdog Thioesterase"/>
    <property type="match status" value="1"/>
</dbReference>
<evidence type="ECO:0000256" key="25">
    <source>
        <dbReference type="ARBA" id="ARBA00048074"/>
    </source>
</evidence>
<evidence type="ECO:0000256" key="11">
    <source>
        <dbReference type="ARBA" id="ARBA00022946"/>
    </source>
</evidence>
<evidence type="ECO:0000256" key="24">
    <source>
        <dbReference type="ARBA" id="ARBA00047969"/>
    </source>
</evidence>
<keyword evidence="14" id="KW-0472">Membrane</keyword>
<dbReference type="OrthoDB" id="506431at2759"/>
<keyword evidence="5" id="KW-1003">Cell membrane</keyword>
<evidence type="ECO:0000313" key="29">
    <source>
        <dbReference type="Proteomes" id="UP001152795"/>
    </source>
</evidence>
<dbReference type="GO" id="GO:0032587">
    <property type="term" value="C:ruffle membrane"/>
    <property type="evidence" value="ECO:0007669"/>
    <property type="project" value="UniProtKB-SubCell"/>
</dbReference>
<evidence type="ECO:0000256" key="22">
    <source>
        <dbReference type="ARBA" id="ARBA00047588"/>
    </source>
</evidence>
<keyword evidence="10" id="KW-0276">Fatty acid metabolism</keyword>
<dbReference type="GO" id="GO:0005758">
    <property type="term" value="C:mitochondrial intermembrane space"/>
    <property type="evidence" value="ECO:0007669"/>
    <property type="project" value="UniProtKB-SubCell"/>
</dbReference>
<keyword evidence="13" id="KW-0496">Mitochondrion</keyword>
<evidence type="ECO:0000256" key="4">
    <source>
        <dbReference type="ARBA" id="ARBA00004637"/>
    </source>
</evidence>
<evidence type="ECO:0000256" key="7">
    <source>
        <dbReference type="ARBA" id="ARBA00022703"/>
    </source>
</evidence>
<evidence type="ECO:0000256" key="12">
    <source>
        <dbReference type="ARBA" id="ARBA00023098"/>
    </source>
</evidence>
<evidence type="ECO:0000256" key="9">
    <source>
        <dbReference type="ARBA" id="ARBA00022801"/>
    </source>
</evidence>
<comment type="catalytic activity">
    <reaction evidence="26">
        <text>tetradecanoyl-CoA + H2O = tetradecanoate + CoA + H(+)</text>
        <dbReference type="Rhea" id="RHEA:40119"/>
        <dbReference type="ChEBI" id="CHEBI:15377"/>
        <dbReference type="ChEBI" id="CHEBI:15378"/>
        <dbReference type="ChEBI" id="CHEBI:30807"/>
        <dbReference type="ChEBI" id="CHEBI:57287"/>
        <dbReference type="ChEBI" id="CHEBI:57385"/>
    </reaction>
    <physiologicalReaction direction="left-to-right" evidence="26">
        <dbReference type="Rhea" id="RHEA:40120"/>
    </physiologicalReaction>
</comment>
<keyword evidence="9" id="KW-0378">Hydrolase</keyword>
<evidence type="ECO:0000256" key="23">
    <source>
        <dbReference type="ARBA" id="ARBA00047734"/>
    </source>
</evidence>
<evidence type="ECO:0000256" key="18">
    <source>
        <dbReference type="ARBA" id="ARBA00038456"/>
    </source>
</evidence>
<protein>
    <recommendedName>
        <fullName evidence="20">Acyl-coenzyme A thioesterase THEM4</fullName>
        <ecNumber evidence="19">3.1.2.2</ecNumber>
    </recommendedName>
    <alternativeName>
        <fullName evidence="21">Thioesterase superfamily member 4</fullName>
    </alternativeName>
</protein>
<dbReference type="GO" id="GO:0005743">
    <property type="term" value="C:mitochondrial inner membrane"/>
    <property type="evidence" value="ECO:0007669"/>
    <property type="project" value="UniProtKB-SubCell"/>
</dbReference>